<dbReference type="EMBL" id="FNBJ01000012">
    <property type="protein sequence ID" value="SDF44747.1"/>
    <property type="molecule type" value="Genomic_DNA"/>
</dbReference>
<proteinExistence type="predicted"/>
<dbReference type="Proteomes" id="UP000199519">
    <property type="component" value="Unassembled WGS sequence"/>
</dbReference>
<dbReference type="Proteomes" id="UP000198612">
    <property type="component" value="Unassembled WGS sequence"/>
</dbReference>
<dbReference type="SMART" id="SM00382">
    <property type="entry name" value="AAA"/>
    <property type="match status" value="1"/>
</dbReference>
<dbReference type="Gene3D" id="3.40.50.300">
    <property type="entry name" value="P-loop containing nucleotide triphosphate hydrolases"/>
    <property type="match status" value="1"/>
</dbReference>
<keyword evidence="3 7" id="KW-0067">ATP-binding</keyword>
<evidence type="ECO:0000313" key="8">
    <source>
        <dbReference type="Proteomes" id="UP000198612"/>
    </source>
</evidence>
<evidence type="ECO:0000256" key="2">
    <source>
        <dbReference type="ARBA" id="ARBA00022741"/>
    </source>
</evidence>
<dbReference type="InterPro" id="IPR017871">
    <property type="entry name" value="ABC_transporter-like_CS"/>
</dbReference>
<feature type="domain" description="ABC transporter" evidence="5">
    <location>
        <begin position="4"/>
        <end position="234"/>
    </location>
</feature>
<dbReference type="InterPro" id="IPR003439">
    <property type="entry name" value="ABC_transporter-like_ATP-bd"/>
</dbReference>
<evidence type="ECO:0000313" key="6">
    <source>
        <dbReference type="EMBL" id="SDF44747.1"/>
    </source>
</evidence>
<dbReference type="FunFam" id="3.40.50.300:FF:000425">
    <property type="entry name" value="Probable ABC transporter, ATP-binding subunit"/>
    <property type="match status" value="1"/>
</dbReference>
<dbReference type="EC" id="7.6.2.9" evidence="4"/>
<dbReference type="InterPro" id="IPR027417">
    <property type="entry name" value="P-loop_NTPase"/>
</dbReference>
<evidence type="ECO:0000256" key="1">
    <source>
        <dbReference type="ARBA" id="ARBA00022448"/>
    </source>
</evidence>
<dbReference type="RefSeq" id="WP_089720069.1">
    <property type="nucleotide sequence ID" value="NZ_FNBJ01000012.1"/>
</dbReference>
<dbReference type="PROSITE" id="PS00211">
    <property type="entry name" value="ABC_TRANSPORTER_1"/>
    <property type="match status" value="1"/>
</dbReference>
<dbReference type="InterPro" id="IPR013611">
    <property type="entry name" value="Transp-assoc_OB_typ2"/>
</dbReference>
<keyword evidence="9" id="KW-1185">Reference proteome</keyword>
<dbReference type="InterPro" id="IPR012340">
    <property type="entry name" value="NA-bd_OB-fold"/>
</dbReference>
<dbReference type="SUPFAM" id="SSF52540">
    <property type="entry name" value="P-loop containing nucleoside triphosphate hydrolases"/>
    <property type="match status" value="1"/>
</dbReference>
<name>A0A1I0AI11_9FIRM</name>
<evidence type="ECO:0000259" key="5">
    <source>
        <dbReference type="PROSITE" id="PS50893"/>
    </source>
</evidence>
<dbReference type="GO" id="GO:0043190">
    <property type="term" value="C:ATP-binding cassette (ABC) transporter complex"/>
    <property type="evidence" value="ECO:0007669"/>
    <property type="project" value="InterPro"/>
</dbReference>
<reference evidence="8 9" key="1">
    <citation type="submission" date="2016-10" db="EMBL/GenBank/DDBJ databases">
        <authorList>
            <person name="Varghese N."/>
            <person name="Submissions S."/>
        </authorList>
    </citation>
    <scope>NUCLEOTIDE SEQUENCE [LARGE SCALE GENOMIC DNA]</scope>
    <source>
        <strain evidence="6 9">WG2</strain>
        <strain evidence="7 8">WG5</strain>
    </source>
</reference>
<dbReference type="Gene3D" id="2.40.50.140">
    <property type="entry name" value="Nucleic acid-binding proteins"/>
    <property type="match status" value="1"/>
</dbReference>
<dbReference type="EMBL" id="FOHG01000012">
    <property type="protein sequence ID" value="SES93928.1"/>
    <property type="molecule type" value="Genomic_DNA"/>
</dbReference>
<dbReference type="PROSITE" id="PS50893">
    <property type="entry name" value="ABC_TRANSPORTER_2"/>
    <property type="match status" value="1"/>
</dbReference>
<dbReference type="InterPro" id="IPR050093">
    <property type="entry name" value="ABC_SmlMolc_Importer"/>
</dbReference>
<gene>
    <name evidence="6" type="ORF">SAMN04488598_11257</name>
    <name evidence="7" type="ORF">SAMN04515652_11257</name>
</gene>
<evidence type="ECO:0000313" key="9">
    <source>
        <dbReference type="Proteomes" id="UP000199519"/>
    </source>
</evidence>
<evidence type="ECO:0000256" key="4">
    <source>
        <dbReference type="ARBA" id="ARBA00066388"/>
    </source>
</evidence>
<dbReference type="SUPFAM" id="SSF50331">
    <property type="entry name" value="MOP-like"/>
    <property type="match status" value="1"/>
</dbReference>
<sequence length="350" mass="39807">MSFLSLENLKVAYGKNTVLEDFNLSINKGEFVSLLGPSGCGKTTTLRSIAGFVKSQKGKIMFKGQDFTDVPVHKKHFGFVFQNYALFPHLNVFDNVAFGLKMQKTAESEIKTRVEKMIDLVGLSGFLKRYPAELSGGQQQRVALARALVIEPDLLLLDEPLSNLDAKLRVEMRVEIRNIQQKLGLTTVYVTHDQEECFSISDRVVVMKDGEIEQLDSPEKIYRNPETEFVADFVGFENFFDLFRDGDNFKTAAGDLFYVSSVNLEKNKDKFRASIRPNDIEITRAGGEKKDNSIRGKIKISTFLGEKYQYNVETEYGEFVVNAATEKRIENDVQVNLYFPEEKIILVREE</sequence>
<dbReference type="Pfam" id="PF00005">
    <property type="entry name" value="ABC_tran"/>
    <property type="match status" value="1"/>
</dbReference>
<protein>
    <recommendedName>
        <fullName evidence="4">ABC-type quaternary amine transporter</fullName>
        <ecNumber evidence="4">7.6.2.9</ecNumber>
    </recommendedName>
</protein>
<organism evidence="7 8">
    <name type="scientific">Halanaerobium congolense</name>
    <dbReference type="NCBI Taxonomy" id="54121"/>
    <lineage>
        <taxon>Bacteria</taxon>
        <taxon>Bacillati</taxon>
        <taxon>Bacillota</taxon>
        <taxon>Clostridia</taxon>
        <taxon>Halanaerobiales</taxon>
        <taxon>Halanaerobiaceae</taxon>
        <taxon>Halanaerobium</taxon>
    </lineage>
</organism>
<evidence type="ECO:0000313" key="7">
    <source>
        <dbReference type="EMBL" id="SES93928.1"/>
    </source>
</evidence>
<dbReference type="GO" id="GO:0005524">
    <property type="term" value="F:ATP binding"/>
    <property type="evidence" value="ECO:0007669"/>
    <property type="project" value="UniProtKB-KW"/>
</dbReference>
<dbReference type="PANTHER" id="PTHR42781:SF4">
    <property type="entry name" value="SPERMIDINE_PUTRESCINE IMPORT ATP-BINDING PROTEIN POTA"/>
    <property type="match status" value="1"/>
</dbReference>
<dbReference type="GO" id="GO:0015418">
    <property type="term" value="F:ABC-type quaternary ammonium compound transporting activity"/>
    <property type="evidence" value="ECO:0007669"/>
    <property type="project" value="UniProtKB-EC"/>
</dbReference>
<dbReference type="PANTHER" id="PTHR42781">
    <property type="entry name" value="SPERMIDINE/PUTRESCINE IMPORT ATP-BINDING PROTEIN POTA"/>
    <property type="match status" value="1"/>
</dbReference>
<accession>A0A1I0AI11</accession>
<dbReference type="GO" id="GO:0016887">
    <property type="term" value="F:ATP hydrolysis activity"/>
    <property type="evidence" value="ECO:0007669"/>
    <property type="project" value="InterPro"/>
</dbReference>
<dbReference type="AlphaFoldDB" id="A0A1I0AI11"/>
<evidence type="ECO:0000256" key="3">
    <source>
        <dbReference type="ARBA" id="ARBA00022840"/>
    </source>
</evidence>
<keyword evidence="2" id="KW-0547">Nucleotide-binding</keyword>
<dbReference type="InterPro" id="IPR003593">
    <property type="entry name" value="AAA+_ATPase"/>
</dbReference>
<dbReference type="InterPro" id="IPR008995">
    <property type="entry name" value="Mo/tungstate-bd_C_term_dom"/>
</dbReference>
<dbReference type="Pfam" id="PF08402">
    <property type="entry name" value="TOBE_2"/>
    <property type="match status" value="1"/>
</dbReference>
<dbReference type="Gene3D" id="2.40.50.100">
    <property type="match status" value="1"/>
</dbReference>
<keyword evidence="1" id="KW-0813">Transport</keyword>